<gene>
    <name evidence="11" type="ORF">AMSG_04785</name>
</gene>
<dbReference type="InterPro" id="IPR015424">
    <property type="entry name" value="PyrdxlP-dep_Trfase"/>
</dbReference>
<organism evidence="11 12">
    <name type="scientific">Thecamonas trahens ATCC 50062</name>
    <dbReference type="NCBI Taxonomy" id="461836"/>
    <lineage>
        <taxon>Eukaryota</taxon>
        <taxon>Apusozoa</taxon>
        <taxon>Apusomonadida</taxon>
        <taxon>Apusomonadidae</taxon>
        <taxon>Thecamonas</taxon>
    </lineage>
</organism>
<evidence type="ECO:0000256" key="3">
    <source>
        <dbReference type="ARBA" id="ARBA00012239"/>
    </source>
</evidence>
<evidence type="ECO:0000313" key="11">
    <source>
        <dbReference type="EMBL" id="KNC48335.1"/>
    </source>
</evidence>
<evidence type="ECO:0000256" key="8">
    <source>
        <dbReference type="ARBA" id="ARBA00023014"/>
    </source>
</evidence>
<keyword evidence="12" id="KW-1185">Reference proteome</keyword>
<dbReference type="InterPro" id="IPR015422">
    <property type="entry name" value="PyrdxlP-dep_Trfase_small"/>
</dbReference>
<feature type="domain" description="Aminotransferase class V" evidence="10">
    <location>
        <begin position="3"/>
        <end position="372"/>
    </location>
</feature>
<dbReference type="GO" id="GO:0051536">
    <property type="term" value="F:iron-sulfur cluster binding"/>
    <property type="evidence" value="ECO:0007669"/>
    <property type="project" value="UniProtKB-KW"/>
</dbReference>
<dbReference type="InterPro" id="IPR020578">
    <property type="entry name" value="Aminotrans_V_PyrdxlP_BS"/>
</dbReference>
<keyword evidence="8" id="KW-0411">Iron-sulfur</keyword>
<dbReference type="Gene3D" id="3.40.640.10">
    <property type="entry name" value="Type I PLP-dependent aspartate aminotransferase-like (Major domain)"/>
    <property type="match status" value="1"/>
</dbReference>
<evidence type="ECO:0000256" key="9">
    <source>
        <dbReference type="RuleBase" id="RU004504"/>
    </source>
</evidence>
<name>A0A0L0D801_THETB</name>
<dbReference type="RefSeq" id="XP_013758460.1">
    <property type="nucleotide sequence ID" value="XM_013903006.1"/>
</dbReference>
<keyword evidence="5" id="KW-0479">Metal-binding</keyword>
<dbReference type="EC" id="2.8.1.7" evidence="3"/>
<dbReference type="InterPro" id="IPR000192">
    <property type="entry name" value="Aminotrans_V_dom"/>
</dbReference>
<dbReference type="OMA" id="IIYGQSE"/>
<comment type="similarity">
    <text evidence="2">Belongs to the class-V pyridoxal-phosphate-dependent aminotransferase family. NifS/IscS subfamily.</text>
</comment>
<dbReference type="FunFam" id="3.40.640.10:FF:000084">
    <property type="entry name" value="IscS-like cysteine desulfurase"/>
    <property type="match status" value="1"/>
</dbReference>
<dbReference type="PROSITE" id="PS00595">
    <property type="entry name" value="AA_TRANSFER_CLASS_5"/>
    <property type="match status" value="1"/>
</dbReference>
<protein>
    <recommendedName>
        <fullName evidence="3">cysteine desulfurase</fullName>
        <ecNumber evidence="3">2.8.1.7</ecNumber>
    </recommendedName>
</protein>
<reference evidence="11 12" key="1">
    <citation type="submission" date="2010-05" db="EMBL/GenBank/DDBJ databases">
        <title>The Genome Sequence of Thecamonas trahens ATCC 50062.</title>
        <authorList>
            <consortium name="The Broad Institute Genome Sequencing Platform"/>
            <person name="Russ C."/>
            <person name="Cuomo C."/>
            <person name="Shea T."/>
            <person name="Young S.K."/>
            <person name="Zeng Q."/>
            <person name="Koehrsen M."/>
            <person name="Haas B."/>
            <person name="Borodovsky M."/>
            <person name="Guigo R."/>
            <person name="Alvarado L."/>
            <person name="Berlin A."/>
            <person name="Bochicchio J."/>
            <person name="Borenstein D."/>
            <person name="Chapman S."/>
            <person name="Chen Z."/>
            <person name="Freedman E."/>
            <person name="Gellesch M."/>
            <person name="Goldberg J."/>
            <person name="Griggs A."/>
            <person name="Gujja S."/>
            <person name="Heilman E."/>
            <person name="Heiman D."/>
            <person name="Hepburn T."/>
            <person name="Howarth C."/>
            <person name="Jen D."/>
            <person name="Larson L."/>
            <person name="Mehta T."/>
            <person name="Park D."/>
            <person name="Pearson M."/>
            <person name="Roberts A."/>
            <person name="Saif S."/>
            <person name="Shenoy N."/>
            <person name="Sisk P."/>
            <person name="Stolte C."/>
            <person name="Sykes S."/>
            <person name="Thomson T."/>
            <person name="Walk T."/>
            <person name="White J."/>
            <person name="Yandava C."/>
            <person name="Burger G."/>
            <person name="Gray M.W."/>
            <person name="Holland P.W.H."/>
            <person name="King N."/>
            <person name="Lang F.B.F."/>
            <person name="Roger A.J."/>
            <person name="Ruiz-Trillo I."/>
            <person name="Lander E."/>
            <person name="Nusbaum C."/>
        </authorList>
    </citation>
    <scope>NUCLEOTIDE SEQUENCE [LARGE SCALE GENOMIC DNA]</scope>
    <source>
        <strain evidence="11 12">ATCC 50062</strain>
    </source>
</reference>
<dbReference type="GO" id="GO:0031071">
    <property type="term" value="F:cysteine desulfurase activity"/>
    <property type="evidence" value="ECO:0007669"/>
    <property type="project" value="UniProtKB-EC"/>
</dbReference>
<dbReference type="Gene3D" id="3.90.1150.10">
    <property type="entry name" value="Aspartate Aminotransferase, domain 1"/>
    <property type="match status" value="1"/>
</dbReference>
<dbReference type="PANTHER" id="PTHR11601">
    <property type="entry name" value="CYSTEINE DESULFURYLASE FAMILY MEMBER"/>
    <property type="match status" value="1"/>
</dbReference>
<evidence type="ECO:0000313" key="12">
    <source>
        <dbReference type="Proteomes" id="UP000054408"/>
    </source>
</evidence>
<sequence length="389" mass="39684">MAVYLDYNASTPLCAEARTAMSAFLAESSHMSLCGNPSSSHGYGTAAAGVVDSARASVAAMLGVPDARDSIVFTSGGTEANNWAIKGLLPHLTASGKTHVVTSNVEHPAVEVVLASLEAAGALTVTRVAVDAHGCVSADAVDAALRPETGLVTLMLANNEIGSLNPLQAIAELCAARGIIVHTDASQAVGKIPVDVSSLGVDLLTVAGHKLYAPKGIGALYIAPQLGPLLEPLMHGAGHERGRRAGTEATLLLAGLGAAAQAVVDHLEDRAAHMAATRDMLWTTLVTELEAVELVRNSPASGLPNTLSVSFPDVLASDLLEAVRDEVAASAGAACHAGEVTISRVIAAIGVPDKWARGTLRLSTGLYLTEDEAAAAGRALAHGYRALQA</sequence>
<dbReference type="STRING" id="461836.A0A0L0D801"/>
<evidence type="ECO:0000256" key="4">
    <source>
        <dbReference type="ARBA" id="ARBA00022679"/>
    </source>
</evidence>
<keyword evidence="4" id="KW-0808">Transferase</keyword>
<accession>A0A0L0D801</accession>
<evidence type="ECO:0000256" key="5">
    <source>
        <dbReference type="ARBA" id="ARBA00022723"/>
    </source>
</evidence>
<evidence type="ECO:0000256" key="1">
    <source>
        <dbReference type="ARBA" id="ARBA00001933"/>
    </source>
</evidence>
<dbReference type="GO" id="GO:0046872">
    <property type="term" value="F:metal ion binding"/>
    <property type="evidence" value="ECO:0007669"/>
    <property type="project" value="UniProtKB-KW"/>
</dbReference>
<dbReference type="OrthoDB" id="10250117at2759"/>
<keyword evidence="7" id="KW-0408">Iron</keyword>
<dbReference type="Proteomes" id="UP000054408">
    <property type="component" value="Unassembled WGS sequence"/>
</dbReference>
<dbReference type="InterPro" id="IPR015421">
    <property type="entry name" value="PyrdxlP-dep_Trfase_major"/>
</dbReference>
<dbReference type="SUPFAM" id="SSF53383">
    <property type="entry name" value="PLP-dependent transferases"/>
    <property type="match status" value="1"/>
</dbReference>
<evidence type="ECO:0000256" key="7">
    <source>
        <dbReference type="ARBA" id="ARBA00023004"/>
    </source>
</evidence>
<dbReference type="EMBL" id="GL349451">
    <property type="protein sequence ID" value="KNC48335.1"/>
    <property type="molecule type" value="Genomic_DNA"/>
</dbReference>
<dbReference type="PIRSF" id="PIRSF005572">
    <property type="entry name" value="NifS"/>
    <property type="match status" value="1"/>
</dbReference>
<dbReference type="PANTHER" id="PTHR11601:SF34">
    <property type="entry name" value="CYSTEINE DESULFURASE"/>
    <property type="match status" value="1"/>
</dbReference>
<dbReference type="Pfam" id="PF00266">
    <property type="entry name" value="Aminotran_5"/>
    <property type="match status" value="1"/>
</dbReference>
<evidence type="ECO:0000256" key="6">
    <source>
        <dbReference type="ARBA" id="ARBA00022898"/>
    </source>
</evidence>
<keyword evidence="6" id="KW-0663">Pyridoxal phosphate</keyword>
<evidence type="ECO:0000256" key="2">
    <source>
        <dbReference type="ARBA" id="ARBA00006490"/>
    </source>
</evidence>
<comment type="cofactor">
    <cofactor evidence="1 9">
        <name>pyridoxal 5'-phosphate</name>
        <dbReference type="ChEBI" id="CHEBI:597326"/>
    </cofactor>
</comment>
<evidence type="ECO:0000259" key="10">
    <source>
        <dbReference type="Pfam" id="PF00266"/>
    </source>
</evidence>
<dbReference type="eggNOG" id="KOG1549">
    <property type="taxonomic scope" value="Eukaryota"/>
</dbReference>
<dbReference type="InterPro" id="IPR016454">
    <property type="entry name" value="Cysteine_dSase"/>
</dbReference>
<dbReference type="AlphaFoldDB" id="A0A0L0D801"/>
<dbReference type="GeneID" id="25564311"/>
<proteinExistence type="inferred from homology"/>